<dbReference type="AlphaFoldDB" id="A0A2S9YY85"/>
<accession>A0A2S9YY85</accession>
<sequence>MCTKPLGDEADLEAALLDTLGLSIDAVQAELDAYPPWSMAQLRQDQACEEADSVISRDSWTIELGCSAEGVEGKLGGEVANHVLVRLTEEAHYIFDFDTSEPLEVWVELRSCELDGLASIYHANWSGSTAPENHAAQVFDDMPPGVYVLRVRVKDASSLAPNVNVALSVAQWP</sequence>
<comment type="caution">
    <text evidence="1">The sequence shown here is derived from an EMBL/GenBank/DDBJ whole genome shotgun (WGS) entry which is preliminary data.</text>
</comment>
<organism evidence="1 2">
    <name type="scientific">Enhygromyxa salina</name>
    <dbReference type="NCBI Taxonomy" id="215803"/>
    <lineage>
        <taxon>Bacteria</taxon>
        <taxon>Pseudomonadati</taxon>
        <taxon>Myxococcota</taxon>
        <taxon>Polyangia</taxon>
        <taxon>Nannocystales</taxon>
        <taxon>Nannocystaceae</taxon>
        <taxon>Enhygromyxa</taxon>
    </lineage>
</organism>
<dbReference type="Proteomes" id="UP000238823">
    <property type="component" value="Unassembled WGS sequence"/>
</dbReference>
<dbReference type="OrthoDB" id="5533718at2"/>
<evidence type="ECO:0000313" key="1">
    <source>
        <dbReference type="EMBL" id="PRQ10058.1"/>
    </source>
</evidence>
<reference evidence="1 2" key="1">
    <citation type="submission" date="2018-03" db="EMBL/GenBank/DDBJ databases">
        <title>Draft Genome Sequences of the Obligatory Marine Myxobacteria Enhygromyxa salina SWB007.</title>
        <authorList>
            <person name="Poehlein A."/>
            <person name="Moghaddam J.A."/>
            <person name="Harms H."/>
            <person name="Alanjari M."/>
            <person name="Koenig G.M."/>
            <person name="Daniel R."/>
            <person name="Schaeberle T.F."/>
        </authorList>
    </citation>
    <scope>NUCLEOTIDE SEQUENCE [LARGE SCALE GENOMIC DNA]</scope>
    <source>
        <strain evidence="1 2">SWB007</strain>
    </source>
</reference>
<protein>
    <submittedName>
        <fullName evidence="1">Uncharacterized protein</fullName>
    </submittedName>
</protein>
<dbReference type="RefSeq" id="WP_146157194.1">
    <property type="nucleotide sequence ID" value="NZ_PVNL01000004.1"/>
</dbReference>
<dbReference type="EMBL" id="PVNL01000004">
    <property type="protein sequence ID" value="PRQ10058.1"/>
    <property type="molecule type" value="Genomic_DNA"/>
</dbReference>
<name>A0A2S9YY85_9BACT</name>
<gene>
    <name evidence="1" type="ORF">ENSA7_02640</name>
</gene>
<evidence type="ECO:0000313" key="2">
    <source>
        <dbReference type="Proteomes" id="UP000238823"/>
    </source>
</evidence>
<proteinExistence type="predicted"/>